<comment type="caution">
    <text evidence="2">The sequence shown here is derived from an EMBL/GenBank/DDBJ whole genome shotgun (WGS) entry which is preliminary data.</text>
</comment>
<dbReference type="Proteomes" id="UP000236291">
    <property type="component" value="Unassembled WGS sequence"/>
</dbReference>
<accession>A0A2K3MKF8</accession>
<feature type="transmembrane region" description="Helical" evidence="1">
    <location>
        <begin position="30"/>
        <end position="53"/>
    </location>
</feature>
<reference evidence="2 3" key="2">
    <citation type="journal article" date="2017" name="Front. Plant Sci.">
        <title>Gene Classification and Mining of Molecular Markers Useful in Red Clover (Trifolium pratense) Breeding.</title>
        <authorList>
            <person name="Istvanek J."/>
            <person name="Dluhosova J."/>
            <person name="Dluhos P."/>
            <person name="Patkova L."/>
            <person name="Nedelnik J."/>
            <person name="Repkova J."/>
        </authorList>
    </citation>
    <scope>NUCLEOTIDE SEQUENCE [LARGE SCALE GENOMIC DNA]</scope>
    <source>
        <strain evidence="3">cv. Tatra</strain>
        <tissue evidence="2">Young leaves</tissue>
    </source>
</reference>
<evidence type="ECO:0000313" key="3">
    <source>
        <dbReference type="Proteomes" id="UP000236291"/>
    </source>
</evidence>
<feature type="non-terminal residue" evidence="2">
    <location>
        <position position="75"/>
    </location>
</feature>
<dbReference type="AlphaFoldDB" id="A0A2K3MKF8"/>
<sequence length="75" mass="8662">MTVDLRRALMTRAKNQRDQSLINKVRYSMQTYYCGLVAMVVAKGRLWLMGMLFGSRLHSRQLDLSGSLSMIKSYD</sequence>
<evidence type="ECO:0000313" key="2">
    <source>
        <dbReference type="EMBL" id="PNX91179.1"/>
    </source>
</evidence>
<keyword evidence="1" id="KW-0812">Transmembrane</keyword>
<name>A0A2K3MKF8_TRIPR</name>
<reference evidence="2 3" key="1">
    <citation type="journal article" date="2014" name="Am. J. Bot.">
        <title>Genome assembly and annotation for red clover (Trifolium pratense; Fabaceae).</title>
        <authorList>
            <person name="Istvanek J."/>
            <person name="Jaros M."/>
            <person name="Krenek A."/>
            <person name="Repkova J."/>
        </authorList>
    </citation>
    <scope>NUCLEOTIDE SEQUENCE [LARGE SCALE GENOMIC DNA]</scope>
    <source>
        <strain evidence="3">cv. Tatra</strain>
        <tissue evidence="2">Young leaves</tissue>
    </source>
</reference>
<dbReference type="EMBL" id="ASHM01065290">
    <property type="protein sequence ID" value="PNX91179.1"/>
    <property type="molecule type" value="Genomic_DNA"/>
</dbReference>
<proteinExistence type="predicted"/>
<gene>
    <name evidence="2" type="ORF">L195_g047309</name>
</gene>
<protein>
    <submittedName>
        <fullName evidence="2">Uncharacterized protein</fullName>
    </submittedName>
</protein>
<keyword evidence="1" id="KW-1133">Transmembrane helix</keyword>
<organism evidence="2 3">
    <name type="scientific">Trifolium pratense</name>
    <name type="common">Red clover</name>
    <dbReference type="NCBI Taxonomy" id="57577"/>
    <lineage>
        <taxon>Eukaryota</taxon>
        <taxon>Viridiplantae</taxon>
        <taxon>Streptophyta</taxon>
        <taxon>Embryophyta</taxon>
        <taxon>Tracheophyta</taxon>
        <taxon>Spermatophyta</taxon>
        <taxon>Magnoliopsida</taxon>
        <taxon>eudicotyledons</taxon>
        <taxon>Gunneridae</taxon>
        <taxon>Pentapetalae</taxon>
        <taxon>rosids</taxon>
        <taxon>fabids</taxon>
        <taxon>Fabales</taxon>
        <taxon>Fabaceae</taxon>
        <taxon>Papilionoideae</taxon>
        <taxon>50 kb inversion clade</taxon>
        <taxon>NPAAA clade</taxon>
        <taxon>Hologalegina</taxon>
        <taxon>IRL clade</taxon>
        <taxon>Trifolieae</taxon>
        <taxon>Trifolium</taxon>
    </lineage>
</organism>
<keyword evidence="1" id="KW-0472">Membrane</keyword>
<evidence type="ECO:0000256" key="1">
    <source>
        <dbReference type="SAM" id="Phobius"/>
    </source>
</evidence>